<keyword evidence="17" id="KW-1185">Reference proteome</keyword>
<evidence type="ECO:0000256" key="6">
    <source>
        <dbReference type="ARBA" id="ARBA00022679"/>
    </source>
</evidence>
<evidence type="ECO:0000256" key="9">
    <source>
        <dbReference type="ARBA" id="ARBA00022840"/>
    </source>
</evidence>
<keyword evidence="10" id="KW-0520">NAD</keyword>
<dbReference type="Proteomes" id="UP000838672">
    <property type="component" value="Unassembled WGS sequence"/>
</dbReference>
<dbReference type="EMBL" id="CAKLDI010000002">
    <property type="protein sequence ID" value="CAH0535440.1"/>
    <property type="molecule type" value="Genomic_DNA"/>
</dbReference>
<dbReference type="InterPro" id="IPR014729">
    <property type="entry name" value="Rossmann-like_a/b/a_fold"/>
</dbReference>
<gene>
    <name evidence="16" type="primary">nadD</name>
    <name evidence="16" type="ORF">VST7929_03014</name>
</gene>
<dbReference type="EC" id="2.7.7.18" evidence="4"/>
<keyword evidence="9" id="KW-0067">ATP-binding</keyword>
<comment type="catalytic activity">
    <reaction evidence="14">
        <text>nicotinate beta-D-ribonucleotide + ATP + H(+) = deamido-NAD(+) + diphosphate</text>
        <dbReference type="Rhea" id="RHEA:22860"/>
        <dbReference type="ChEBI" id="CHEBI:15378"/>
        <dbReference type="ChEBI" id="CHEBI:30616"/>
        <dbReference type="ChEBI" id="CHEBI:33019"/>
        <dbReference type="ChEBI" id="CHEBI:57502"/>
        <dbReference type="ChEBI" id="CHEBI:58437"/>
        <dbReference type="EC" id="2.7.7.18"/>
    </reaction>
</comment>
<accession>A0ABN8DVK9</accession>
<evidence type="ECO:0000259" key="15">
    <source>
        <dbReference type="Pfam" id="PF01467"/>
    </source>
</evidence>
<keyword evidence="5" id="KW-0662">Pyridine nucleotide biosynthesis</keyword>
<evidence type="ECO:0000256" key="7">
    <source>
        <dbReference type="ARBA" id="ARBA00022695"/>
    </source>
</evidence>
<evidence type="ECO:0000256" key="2">
    <source>
        <dbReference type="ARBA" id="ARBA00005019"/>
    </source>
</evidence>
<dbReference type="PANTHER" id="PTHR39321:SF3">
    <property type="entry name" value="PHOSPHOPANTETHEINE ADENYLYLTRANSFERASE"/>
    <property type="match status" value="1"/>
</dbReference>
<evidence type="ECO:0000256" key="13">
    <source>
        <dbReference type="ARBA" id="ARBA00033353"/>
    </source>
</evidence>
<dbReference type="CDD" id="cd02165">
    <property type="entry name" value="NMNAT"/>
    <property type="match status" value="1"/>
</dbReference>
<evidence type="ECO:0000256" key="5">
    <source>
        <dbReference type="ARBA" id="ARBA00022642"/>
    </source>
</evidence>
<evidence type="ECO:0000256" key="1">
    <source>
        <dbReference type="ARBA" id="ARBA00002324"/>
    </source>
</evidence>
<dbReference type="GO" id="GO:0004515">
    <property type="term" value="F:nicotinate-nucleotide adenylyltransferase activity"/>
    <property type="evidence" value="ECO:0007669"/>
    <property type="project" value="UniProtKB-EC"/>
</dbReference>
<keyword evidence="7 16" id="KW-0548">Nucleotidyltransferase</keyword>
<comment type="similarity">
    <text evidence="3">Belongs to the NadD family.</text>
</comment>
<evidence type="ECO:0000256" key="12">
    <source>
        <dbReference type="ARBA" id="ARBA00033140"/>
    </source>
</evidence>
<dbReference type="SUPFAM" id="SSF52374">
    <property type="entry name" value="Nucleotidylyl transferase"/>
    <property type="match status" value="1"/>
</dbReference>
<feature type="domain" description="Cytidyltransferase-like" evidence="15">
    <location>
        <begin position="5"/>
        <end position="140"/>
    </location>
</feature>
<sequence>MKIAVFGSAFNPPTRGHLSTLARLTHFDQVLLVPSFSHAWGKSMLPFATRCELVSCFIEDAKLTNLSLCTLEQTLGQSGDAVTTYALFSALELQYPDAELTFVLGPDNLLNFSKFYQSEAILKRWSILCSPETLTVRSTQVREAILAGQDDLSPWLTPSVAAMVKAMALYLHQD</sequence>
<evidence type="ECO:0000256" key="14">
    <source>
        <dbReference type="ARBA" id="ARBA00048721"/>
    </source>
</evidence>
<evidence type="ECO:0000256" key="4">
    <source>
        <dbReference type="ARBA" id="ARBA00012389"/>
    </source>
</evidence>
<name>A0ABN8DVK9_9VIBR</name>
<reference evidence="16" key="1">
    <citation type="submission" date="2021-11" db="EMBL/GenBank/DDBJ databases">
        <authorList>
            <person name="Rodrigo-Torres L."/>
            <person name="Arahal R. D."/>
            <person name="Lucena T."/>
        </authorList>
    </citation>
    <scope>NUCLEOTIDE SEQUENCE</scope>
    <source>
        <strain evidence="16">CECT 7929</strain>
    </source>
</reference>
<evidence type="ECO:0000256" key="10">
    <source>
        <dbReference type="ARBA" id="ARBA00023027"/>
    </source>
</evidence>
<evidence type="ECO:0000256" key="11">
    <source>
        <dbReference type="ARBA" id="ARBA00031253"/>
    </source>
</evidence>
<proteinExistence type="inferred from homology"/>
<protein>
    <recommendedName>
        <fullName evidence="4">nicotinate-nucleotide adenylyltransferase</fullName>
        <ecNumber evidence="4">2.7.7.18</ecNumber>
    </recommendedName>
    <alternativeName>
        <fullName evidence="13">Deamido-NAD(+) diphosphorylase</fullName>
    </alternativeName>
    <alternativeName>
        <fullName evidence="12">Deamido-NAD(+) pyrophosphorylase</fullName>
    </alternativeName>
    <alternativeName>
        <fullName evidence="11">Nicotinate mononucleotide adenylyltransferase</fullName>
    </alternativeName>
</protein>
<evidence type="ECO:0000256" key="8">
    <source>
        <dbReference type="ARBA" id="ARBA00022741"/>
    </source>
</evidence>
<comment type="pathway">
    <text evidence="2">Cofactor biosynthesis; NAD(+) biosynthesis; deamido-NAD(+) from nicotinate D-ribonucleotide: step 1/1.</text>
</comment>
<organism evidence="16 17">
    <name type="scientific">Vibrio stylophorae</name>
    <dbReference type="NCBI Taxonomy" id="659351"/>
    <lineage>
        <taxon>Bacteria</taxon>
        <taxon>Pseudomonadati</taxon>
        <taxon>Pseudomonadota</taxon>
        <taxon>Gammaproteobacteria</taxon>
        <taxon>Vibrionales</taxon>
        <taxon>Vibrionaceae</taxon>
        <taxon>Vibrio</taxon>
    </lineage>
</organism>
<dbReference type="InterPro" id="IPR005248">
    <property type="entry name" value="NadD/NMNAT"/>
</dbReference>
<dbReference type="NCBIfam" id="NF006479">
    <property type="entry name" value="PRK08887.1"/>
    <property type="match status" value="1"/>
</dbReference>
<keyword evidence="6 16" id="KW-0808">Transferase</keyword>
<comment type="caution">
    <text evidence="16">The sequence shown here is derived from an EMBL/GenBank/DDBJ whole genome shotgun (WGS) entry which is preliminary data.</text>
</comment>
<dbReference type="Pfam" id="PF01467">
    <property type="entry name" value="CTP_transf_like"/>
    <property type="match status" value="1"/>
</dbReference>
<evidence type="ECO:0000256" key="3">
    <source>
        <dbReference type="ARBA" id="ARBA00009014"/>
    </source>
</evidence>
<dbReference type="InterPro" id="IPR004821">
    <property type="entry name" value="Cyt_trans-like"/>
</dbReference>
<dbReference type="PANTHER" id="PTHR39321">
    <property type="entry name" value="NICOTINATE-NUCLEOTIDE ADENYLYLTRANSFERASE-RELATED"/>
    <property type="match status" value="1"/>
</dbReference>
<keyword evidence="8" id="KW-0547">Nucleotide-binding</keyword>
<evidence type="ECO:0000313" key="17">
    <source>
        <dbReference type="Proteomes" id="UP000838672"/>
    </source>
</evidence>
<evidence type="ECO:0000313" key="16">
    <source>
        <dbReference type="EMBL" id="CAH0535440.1"/>
    </source>
</evidence>
<comment type="function">
    <text evidence="1">Catalyzes the reversible adenylation of nicotinate mononucleotide (NaMN) to nicotinic acid adenine dinucleotide (NaAD).</text>
</comment>
<dbReference type="Gene3D" id="3.40.50.620">
    <property type="entry name" value="HUPs"/>
    <property type="match status" value="1"/>
</dbReference>